<feature type="signal peptide" evidence="2">
    <location>
        <begin position="1"/>
        <end position="30"/>
    </location>
</feature>
<dbReference type="EMBL" id="AY327575">
    <property type="protein sequence ID" value="ADM86732.1"/>
    <property type="molecule type" value="Genomic_DNA"/>
</dbReference>
<dbReference type="CDD" id="cd07012">
    <property type="entry name" value="PBP2_Bug_TTT"/>
    <property type="match status" value="1"/>
</dbReference>
<dbReference type="SUPFAM" id="SSF53850">
    <property type="entry name" value="Periplasmic binding protein-like II"/>
    <property type="match status" value="1"/>
</dbReference>
<evidence type="ECO:0000313" key="3">
    <source>
        <dbReference type="EMBL" id="ADM86732.1"/>
    </source>
</evidence>
<dbReference type="AlphaFoldDB" id="E0R7N0"/>
<protein>
    <recommendedName>
        <fullName evidence="4">Tripartite tricarboxylate transporter substrate binding protein</fullName>
    </recommendedName>
</protein>
<dbReference type="Gene3D" id="3.40.190.10">
    <property type="entry name" value="Periplasmic binding protein-like II"/>
    <property type="match status" value="1"/>
</dbReference>
<evidence type="ECO:0008006" key="4">
    <source>
        <dbReference type="Google" id="ProtNLM"/>
    </source>
</evidence>
<dbReference type="Pfam" id="PF03401">
    <property type="entry name" value="TctC"/>
    <property type="match status" value="1"/>
</dbReference>
<keyword evidence="3" id="KW-0614">Plasmid</keyword>
<name>E0R7N0_DELAC</name>
<organism evidence="3">
    <name type="scientific">Delftia acidovorans</name>
    <name type="common">Pseudomonas acidovorans</name>
    <name type="synonym">Comamonas acidovorans</name>
    <dbReference type="NCBI Taxonomy" id="80866"/>
    <lineage>
        <taxon>Bacteria</taxon>
        <taxon>Pseudomonadati</taxon>
        <taxon>Pseudomonadota</taxon>
        <taxon>Betaproteobacteria</taxon>
        <taxon>Burkholderiales</taxon>
        <taxon>Comamonadaceae</taxon>
        <taxon>Delftia</taxon>
    </lineage>
</organism>
<dbReference type="PANTHER" id="PTHR42928:SF5">
    <property type="entry name" value="BLR1237 PROTEIN"/>
    <property type="match status" value="1"/>
</dbReference>
<feature type="chain" id="PRO_5003139259" description="Tripartite tricarboxylate transporter substrate binding protein" evidence="2">
    <location>
        <begin position="31"/>
        <end position="324"/>
    </location>
</feature>
<dbReference type="Gene3D" id="3.40.190.150">
    <property type="entry name" value="Bordetella uptake gene, domain 1"/>
    <property type="match status" value="1"/>
</dbReference>
<dbReference type="PIRSF" id="PIRSF017082">
    <property type="entry name" value="YflP"/>
    <property type="match status" value="1"/>
</dbReference>
<proteinExistence type="inferred from homology"/>
<reference evidence="3" key="1">
    <citation type="journal article" date="2004" name="Appl. Environ. Microbiol.">
        <title>Localization and characterization of two novel genes encoding stereospecific dioxygenases catalyzing 2(2,4-dichlorophenoxy)propionate cleavage in Delftia acidovorans MC1.</title>
        <authorList>
            <person name="Schleinitz K.M."/>
            <person name="Kleinsteuber S."/>
            <person name="Vallaeys T."/>
            <person name="Babel W."/>
        </authorList>
    </citation>
    <scope>NUCLEOTIDE SEQUENCE</scope>
    <source>
        <strain evidence="3">MC1</strain>
        <plasmid evidence="3">pMC1</plasmid>
    </source>
</reference>
<reference evidence="3" key="3">
    <citation type="submission" date="2009-09" db="EMBL/GenBank/DDBJ databases">
        <title>Structural analysis of ISCR8, a subgroup of IS91-like elements.</title>
        <authorList>
            <person name="Schleinitz K.M."/>
            <person name="Vallaeys T."/>
            <person name="Kleinsteuber S."/>
        </authorList>
    </citation>
    <scope>NUCLEOTIDE SEQUENCE</scope>
    <source>
        <strain evidence="3">MC1</strain>
        <plasmid evidence="3">pMC1</plasmid>
    </source>
</reference>
<reference evidence="3" key="2">
    <citation type="submission" date="2009-09" db="EMBL/GenBank/DDBJ databases">
        <title>Genetic background of enantiospecific 2,4-dichlorophenoxypropionate cleavage in Delftia acidovorans MC1.</title>
        <authorList>
            <person name="Schleinitz K.M."/>
            <person name="Kleinsteuber S."/>
            <person name="Vallaeys T."/>
            <person name="Babel W."/>
        </authorList>
    </citation>
    <scope>NUCLEOTIDE SEQUENCE</scope>
    <source>
        <strain evidence="3">MC1</strain>
        <plasmid evidence="3">pMC1</plasmid>
    </source>
</reference>
<accession>E0R7N0</accession>
<dbReference type="InterPro" id="IPR005064">
    <property type="entry name" value="BUG"/>
</dbReference>
<evidence type="ECO:0000256" key="1">
    <source>
        <dbReference type="ARBA" id="ARBA00006987"/>
    </source>
</evidence>
<keyword evidence="2" id="KW-0732">Signal</keyword>
<comment type="similarity">
    <text evidence="1">Belongs to the UPF0065 (bug) family.</text>
</comment>
<dbReference type="InterPro" id="IPR042100">
    <property type="entry name" value="Bug_dom1"/>
</dbReference>
<dbReference type="PANTHER" id="PTHR42928">
    <property type="entry name" value="TRICARBOXYLATE-BINDING PROTEIN"/>
    <property type="match status" value="1"/>
</dbReference>
<geneLocation type="plasmid" evidence="3">
    <name>pMC1</name>
</geneLocation>
<evidence type="ECO:0000256" key="2">
    <source>
        <dbReference type="SAM" id="SignalP"/>
    </source>
</evidence>
<sequence length="324" mass="33858">MRIPLSIRGWRRAALLLSCALGAAASHAQAYPDGKPIRLVVPYAPGGAADIVARLLAEKLGTGLATTVFVENRPGADGAIGGQAVASAKPDGLSLLVTVSSAHTLTPLISKGAPDPVRAFEPVATVGKLGLIAVVRSDFPARTFQEYVAYARSNPGRSSIGSSTSGIALTSEKLKRAAGLPGVVVVPYKGPVFPALLTGEIDMTLDPFNSVSLIKAGKIRPLAVVAEQRNAEFPDVPTLAELGYKDIRYSSWIGVLAPAGTPRPVVDRLNAAIATAMASPDVLKRFQDHHYEVMVTRPAEFAALIASDIAEWKALIASTPAAEK</sequence>